<keyword evidence="3 4" id="KW-0732">Signal</keyword>
<comment type="caution">
    <text evidence="5">The sequence shown here is derived from an EMBL/GenBank/DDBJ whole genome shotgun (WGS) entry which is preliminary data.</text>
</comment>
<evidence type="ECO:0000256" key="1">
    <source>
        <dbReference type="ARBA" id="ARBA00009023"/>
    </source>
</evidence>
<dbReference type="Pfam" id="PF03480">
    <property type="entry name" value="DctP"/>
    <property type="match status" value="1"/>
</dbReference>
<dbReference type="EMBL" id="QQAV01000017">
    <property type="protein sequence ID" value="RDI17310.1"/>
    <property type="molecule type" value="Genomic_DNA"/>
</dbReference>
<evidence type="ECO:0000256" key="4">
    <source>
        <dbReference type="SAM" id="SignalP"/>
    </source>
</evidence>
<dbReference type="OrthoDB" id="9177965at2"/>
<dbReference type="Gene3D" id="3.40.190.170">
    <property type="entry name" value="Bacterial extracellular solute-binding protein, family 7"/>
    <property type="match status" value="1"/>
</dbReference>
<reference evidence="5 6" key="1">
    <citation type="submission" date="2018-07" db="EMBL/GenBank/DDBJ databases">
        <title>Genomic Encyclopedia of Type Strains, Phase IV (KMG-IV): sequencing the most valuable type-strain genomes for metagenomic binning, comparative biology and taxonomic classification.</title>
        <authorList>
            <person name="Goeker M."/>
        </authorList>
    </citation>
    <scope>NUCLEOTIDE SEQUENCE [LARGE SCALE GENOMIC DNA]</scope>
    <source>
        <strain evidence="5 6">DSM 21352</strain>
    </source>
</reference>
<comment type="similarity">
    <text evidence="1">Belongs to the bacterial solute-binding protein 7 family.</text>
</comment>
<dbReference type="PANTHER" id="PTHR33376">
    <property type="match status" value="1"/>
</dbReference>
<dbReference type="InterPro" id="IPR018389">
    <property type="entry name" value="DctP_fam"/>
</dbReference>
<keyword evidence="2" id="KW-0813">Transport</keyword>
<dbReference type="STRING" id="433924.NS331_01790"/>
<evidence type="ECO:0000256" key="3">
    <source>
        <dbReference type="ARBA" id="ARBA00022729"/>
    </source>
</evidence>
<organism evidence="5 6">
    <name type="scientific">Pseudacidovorax intermedius</name>
    <dbReference type="NCBI Taxonomy" id="433924"/>
    <lineage>
        <taxon>Bacteria</taxon>
        <taxon>Pseudomonadati</taxon>
        <taxon>Pseudomonadota</taxon>
        <taxon>Betaproteobacteria</taxon>
        <taxon>Burkholderiales</taxon>
        <taxon>Comamonadaceae</taxon>
        <taxon>Pseudacidovorax</taxon>
    </lineage>
</organism>
<accession>A0A370F5L9</accession>
<dbReference type="NCBIfam" id="NF037995">
    <property type="entry name" value="TRAP_S1"/>
    <property type="match status" value="1"/>
</dbReference>
<dbReference type="AlphaFoldDB" id="A0A370F5L9"/>
<dbReference type="GO" id="GO:0055085">
    <property type="term" value="P:transmembrane transport"/>
    <property type="evidence" value="ECO:0007669"/>
    <property type="project" value="InterPro"/>
</dbReference>
<protein>
    <submittedName>
        <fullName evidence="5">TRAP-type C4-dicarboxylate transport system substrate-binding protein</fullName>
    </submittedName>
</protein>
<evidence type="ECO:0000313" key="6">
    <source>
        <dbReference type="Proteomes" id="UP000255265"/>
    </source>
</evidence>
<evidence type="ECO:0000313" key="5">
    <source>
        <dbReference type="EMBL" id="RDI17310.1"/>
    </source>
</evidence>
<proteinExistence type="inferred from homology"/>
<dbReference type="InterPro" id="IPR038404">
    <property type="entry name" value="TRAP_DctP_sf"/>
</dbReference>
<feature type="signal peptide" evidence="4">
    <location>
        <begin position="1"/>
        <end position="21"/>
    </location>
</feature>
<keyword evidence="6" id="KW-1185">Reference proteome</keyword>
<dbReference type="RefSeq" id="WP_081682213.1">
    <property type="nucleotide sequence ID" value="NZ_QQAV01000017.1"/>
</dbReference>
<dbReference type="PANTHER" id="PTHR33376:SF7">
    <property type="entry name" value="C4-DICARBOXYLATE-BINDING PROTEIN DCTB"/>
    <property type="match status" value="1"/>
</dbReference>
<gene>
    <name evidence="5" type="ORF">DFR41_11736</name>
</gene>
<dbReference type="Proteomes" id="UP000255265">
    <property type="component" value="Unassembled WGS sequence"/>
</dbReference>
<evidence type="ECO:0000256" key="2">
    <source>
        <dbReference type="ARBA" id="ARBA00022448"/>
    </source>
</evidence>
<sequence length="349" mass="37584">MRLFLRIFLCCIWAAAWPAAGQDAPLQLRVVGGLAGVAQYTQHEAPFWTQTLPRLMQGRVAATIAPFDQAGVPGNKMLTLLETGVVPFGTVLLSQVGGEHPALALPDVAGLSADAATLRRVVDAFRPEMDHMLRERFNVKLLAMYIYPAQVIFCATPMKGLTDLKGRRIRVSSGTQADFVQALGGTPVPTAFAALMSNMTSGNTDCAITGGASGNTLGLHRITRSLFTMPINWGLAIFGANADAWAVLPADLRIVLEQQLPQLERRIWDQSIRDTDLAVACNTGAGPCEGGTPGAMVAVAPSAEDDRLRRQILRSTILVNWLQRCGAECTRLWQRTIAPVVDGKATRTP</sequence>
<feature type="chain" id="PRO_5016917981" evidence="4">
    <location>
        <begin position="22"/>
        <end position="349"/>
    </location>
</feature>
<name>A0A370F5L9_9BURK</name>
<dbReference type="CDD" id="cd13602">
    <property type="entry name" value="PBP2_TRAP_BpDctp6_7"/>
    <property type="match status" value="1"/>
</dbReference>